<accession>A0A3G9GES8</accession>
<dbReference type="EMBL" id="AP018823">
    <property type="protein sequence ID" value="BBF84086.1"/>
    <property type="molecule type" value="Genomic_DNA"/>
</dbReference>
<name>A0A3G9GES8_9NEIS</name>
<protein>
    <submittedName>
        <fullName evidence="1">Uncharacterized protein</fullName>
    </submittedName>
</protein>
<dbReference type="KEGG" id="amah:DLM_0414"/>
<organism evidence="1 2">
    <name type="scientific">Aquitalea magnusonii</name>
    <dbReference type="NCBI Taxonomy" id="332411"/>
    <lineage>
        <taxon>Bacteria</taxon>
        <taxon>Pseudomonadati</taxon>
        <taxon>Pseudomonadota</taxon>
        <taxon>Betaproteobacteria</taxon>
        <taxon>Neisseriales</taxon>
        <taxon>Chromobacteriaceae</taxon>
        <taxon>Aquitalea</taxon>
    </lineage>
</organism>
<sequence>MNIIYHTNIRLDGLKMNKNSSEKLIFICNRTLSNCDVYFRKNKNILIPKNEDVAILSTFISGDLLPEHKRRVIEDEIHHLITDDIKSELTNTEDSNKRKLSEIEIISLAKALHSRITSYPNKYKITVPICTAKNIAFKNTVKISNNIEFHPSKDTNGEDTSNISFIYTGAIGGYDFSEVEDYIGTCIYILRMLGILRANFSNLRYMFEKRNDEYTIQNITCNRIIANLIQPAHLFHFHHNLNLNNSSINKENELLLTKYFSINETHATQINNSIKWQIEANSNLNSFGIIQTSIALETLFTRPEDNENNATSIKRILASRCAYSAKNKTERDRVYHNILSLYDLRNKIVHGKKVKLNKEDIMTLRIARDILKGVTENEIRALCNS</sequence>
<evidence type="ECO:0000313" key="1">
    <source>
        <dbReference type="EMBL" id="BBF84086.1"/>
    </source>
</evidence>
<dbReference type="AlphaFoldDB" id="A0A3G9GES8"/>
<reference evidence="2" key="3">
    <citation type="journal article" date="2017" name="Plant Physiol. Biochem.">
        <title>Differential oxidative and antioxidative response of duckweed Lemna minor toward plant growth promoting/inhibiting bacteria.</title>
        <authorList>
            <person name="Ishizawa H."/>
            <person name="Kuroda M."/>
            <person name="Morikawa M."/>
            <person name="Ike M."/>
        </authorList>
    </citation>
    <scope>NUCLEOTIDE SEQUENCE [LARGE SCALE GENOMIC DNA]</scope>
    <source>
        <strain evidence="2">H3</strain>
    </source>
</reference>
<reference evidence="2" key="1">
    <citation type="journal article" date="2017" name="Biotechnol. Biofuels">
        <title>Evaluation of environmental bacterial communities as a factor affecting the growth of duckweed Lemna minor.</title>
        <authorList>
            <person name="Ishizawa H."/>
            <person name="Kuroda M."/>
            <person name="Morikawa M."/>
            <person name="Ike M."/>
        </authorList>
    </citation>
    <scope>NUCLEOTIDE SEQUENCE [LARGE SCALE GENOMIC DNA]</scope>
    <source>
        <strain evidence="2">H3</strain>
    </source>
</reference>
<gene>
    <name evidence="1" type="ORF">DLM_0414</name>
</gene>
<dbReference type="Proteomes" id="UP000198290">
    <property type="component" value="Chromosome"/>
</dbReference>
<proteinExistence type="predicted"/>
<keyword evidence="2" id="KW-1185">Reference proteome</keyword>
<dbReference type="RefSeq" id="WP_145985750.1">
    <property type="nucleotide sequence ID" value="NZ_AP018823.1"/>
</dbReference>
<reference evidence="1 2" key="2">
    <citation type="journal article" date="2017" name="Genome Announc.">
        <title>Draft genome sequence of Aquitalea magnusonii strain H3, a plant growth-promoting bacterium of duckweed Lemna minor.</title>
        <authorList>
            <person name="Ishizawa H."/>
            <person name="Kuroda M."/>
            <person name="Ike M."/>
        </authorList>
    </citation>
    <scope>NUCLEOTIDE SEQUENCE [LARGE SCALE GENOMIC DNA]</scope>
    <source>
        <strain evidence="1 2">H3</strain>
    </source>
</reference>
<evidence type="ECO:0000313" key="2">
    <source>
        <dbReference type="Proteomes" id="UP000198290"/>
    </source>
</evidence>